<dbReference type="PANTHER" id="PTHR24637">
    <property type="entry name" value="COLLAGEN"/>
    <property type="match status" value="1"/>
</dbReference>
<evidence type="ECO:0000256" key="1">
    <source>
        <dbReference type="SAM" id="Coils"/>
    </source>
</evidence>
<protein>
    <recommendedName>
        <fullName evidence="3">ILEI/PANDER domain-containing protein</fullName>
    </recommendedName>
</protein>
<feature type="region of interest" description="Disordered" evidence="2">
    <location>
        <begin position="28"/>
        <end position="60"/>
    </location>
</feature>
<feature type="coiled-coil region" evidence="1">
    <location>
        <begin position="99"/>
        <end position="137"/>
    </location>
</feature>
<dbReference type="InterPro" id="IPR008160">
    <property type="entry name" value="Collagen"/>
</dbReference>
<feature type="compositionally biased region" description="Low complexity" evidence="2">
    <location>
        <begin position="713"/>
        <end position="730"/>
    </location>
</feature>
<dbReference type="Pfam" id="PF01391">
    <property type="entry name" value="Collagen"/>
    <property type="match status" value="1"/>
</dbReference>
<feature type="region of interest" description="Disordered" evidence="2">
    <location>
        <begin position="203"/>
        <end position="241"/>
    </location>
</feature>
<name>A0AAU7PFV9_9VIRU</name>
<feature type="domain" description="ILEI/PANDER" evidence="3">
    <location>
        <begin position="580"/>
        <end position="653"/>
    </location>
</feature>
<feature type="compositionally biased region" description="Low complexity" evidence="2">
    <location>
        <begin position="28"/>
        <end position="43"/>
    </location>
</feature>
<proteinExistence type="predicted"/>
<dbReference type="EMBL" id="PP779550">
    <property type="protein sequence ID" value="XBS49021.1"/>
    <property type="molecule type" value="Genomic_DNA"/>
</dbReference>
<dbReference type="Pfam" id="PF15711">
    <property type="entry name" value="ILEI"/>
    <property type="match status" value="1"/>
</dbReference>
<gene>
    <name evidence="4" type="ORF">G200047</name>
</gene>
<feature type="region of interest" description="Disordered" evidence="2">
    <location>
        <begin position="713"/>
        <end position="747"/>
    </location>
</feature>
<dbReference type="InterPro" id="IPR039477">
    <property type="entry name" value="ILEI/PANDER_dom"/>
</dbReference>
<accession>A0AAU7PFV9</accession>
<dbReference type="Gene3D" id="1.20.5.320">
    <property type="entry name" value="6-Phosphogluconate Dehydrogenase, domain 3"/>
    <property type="match status" value="1"/>
</dbReference>
<organism evidence="4">
    <name type="scientific">Lactobacillus phage G2-Guo</name>
    <dbReference type="NCBI Taxonomy" id="3155564"/>
    <lineage>
        <taxon>Viruses</taxon>
    </lineage>
</organism>
<reference evidence="4" key="1">
    <citation type="submission" date="2024-05" db="EMBL/GenBank/DDBJ databases">
        <authorList>
            <person name="Guo T.T."/>
            <person name="Zhang Y."/>
            <person name="Kong J."/>
        </authorList>
    </citation>
    <scope>NUCLEOTIDE SEQUENCE</scope>
</reference>
<evidence type="ECO:0000313" key="4">
    <source>
        <dbReference type="EMBL" id="XBS49021.1"/>
    </source>
</evidence>
<sequence>MSESKSASVVFTNGSLLAKNAQVTADSAKSAAQEAQALASGAQKTADGKNSVYRGSDPATVPTAGLKEGDIYFTAGALYTWNGSSWEKTVSDTTGAEIHAEVEAAMQESQKAVADLKSNVEAKVKDLDDEIAKNKIQTGNALNFYKEQYYLSTSYTELAGGSWSDDVPEKTAGKYVWSRYVTANIGDSTNYQYSDPVCISGLDGEQGPQGPKGDTGATGLQGLQGPKGDQGIQGPTGPQGLPSYTHIAYANSSDGKTDFDVSNGAGKTYIGVYCDSEADDSMDPAKYTWSLIKGEQGDQGIPGTKGADGQTPYFHIAYANSSDGAINFDVSNSDGKLYIGQYTDYTQADSTNPASYRWTKIKGDTGQTGATGAQGPQGEAGADVYYSIYEMSPNQQGMYLTDLTPAVSQTNLPKIGSHVIAPSGKVYEVTATYPNANPPQYGVGPQLTSIAGPVGPKGDAGDQGIPGPKGDNGQTTYVHFAYANSADGSTNFNVSYFSNALYVGTYTDYTPTDSGDYTKYTWSRLKGDTGNTGATGPQGANGTDAPTITVKSYTYGAANGARADIELTGPNAFKQTVSSRGHNVWVLDATTHQLKEFVNCDTYTAMSFSHNGANTTLADYLASLVDSIVVIAAADADTIDQNTRNVLTSMGGSPDLGTWGAGRVGHVFIGMSKRSDGTWPLQPRQGYEEATKTDGSAPEIGCTLSNGGIVANGAPGATGPTGATGPKGDTGSTGFFIGTTPPPNPTKGTVWATNDSSGNMTSAKTWNGSSWVSTAFTQDLVAGNITADKIVGGTLDVNKITIKNAQNIPVTSTVSLGDKLSSIEQDANGLSTTVKKLHAGDRNLASGVASSKDWLVFWGFNNLTNFCYDSLINYSLDTLEAGDVVTFGITMKNEGVTSGTMVFQQRGDVSGWNRDFSTISSPANVTDYVPNGAEKALIYTTTITDGMLNGNTSYAIGIRTDNVPAGGKLSFRYAFVKKGTMATDWTPAPEDVDDSISQVKQTADGISAYVKGSSGSSTLAAILSMDPNNSTIGQVVNGHVVAAINTSSDGSVKIDGKTLHITADTKIENAVIKSAMIDYIDASKIETGELNAEKVTITHLTADKIASGTLNGVTITGSTFIAKSTNTNFNGAHYSSYQVELDNYNLTIRADNFSSFFAGNAWSLSYLNTLNNNDTKNINAIITDSGDPFIEIGWNSSKTHIDSHTVQASNGTFGNFVLAGNNIRVLNNKYLLVANSAGTNFDNNGSVIFQVWGGVTLGQNTIAVPSNDFYVQQGNADNILTKRYSDAGKVSIHCNNVISQVANTVSSRLSVKTDITKVTYDRALAAVEGTDMYDYRYVSDDSGQHYVSGIIDDVNADPQYHMDGMLINQERTARIDANIIGYHHVVIQKLLERVAALEEKEK</sequence>
<evidence type="ECO:0000259" key="3">
    <source>
        <dbReference type="Pfam" id="PF15711"/>
    </source>
</evidence>
<evidence type="ECO:0000256" key="2">
    <source>
        <dbReference type="SAM" id="MobiDB-lite"/>
    </source>
</evidence>
<keyword evidence="1" id="KW-0175">Coiled coil</keyword>